<evidence type="ECO:0000256" key="4">
    <source>
        <dbReference type="ARBA" id="ARBA00022737"/>
    </source>
</evidence>
<evidence type="ECO:0000256" key="5">
    <source>
        <dbReference type="ARBA" id="ARBA00022989"/>
    </source>
</evidence>
<feature type="disulfide bond" evidence="9">
    <location>
        <begin position="183"/>
        <end position="244"/>
    </location>
</feature>
<keyword evidence="13" id="KW-1185">Reference proteome</keyword>
<comment type="subcellular location">
    <subcellularLocation>
        <location evidence="1">Membrane</location>
        <topology evidence="1">Single-pass membrane protein</topology>
    </subcellularLocation>
</comment>
<dbReference type="Gene3D" id="3.10.250.10">
    <property type="entry name" value="SRCR-like domain"/>
    <property type="match status" value="4"/>
</dbReference>
<keyword evidence="5" id="KW-1133">Transmembrane helix</keyword>
<protein>
    <recommendedName>
        <fullName evidence="11">SRCR domain-containing protein</fullName>
    </recommendedName>
</protein>
<comment type="caution">
    <text evidence="9">Lacks conserved residue(s) required for the propagation of feature annotation.</text>
</comment>
<dbReference type="Proteomes" id="UP000749559">
    <property type="component" value="Unassembled WGS sequence"/>
</dbReference>
<feature type="signal peptide" evidence="10">
    <location>
        <begin position="1"/>
        <end position="28"/>
    </location>
</feature>
<name>A0A8S4NQ02_OWEFU</name>
<dbReference type="SMART" id="SM00202">
    <property type="entry name" value="SR"/>
    <property type="match status" value="4"/>
</dbReference>
<evidence type="ECO:0000256" key="1">
    <source>
        <dbReference type="ARBA" id="ARBA00004167"/>
    </source>
</evidence>
<dbReference type="PRINTS" id="PR01705">
    <property type="entry name" value="TSP1REPEAT"/>
</dbReference>
<dbReference type="PANTHER" id="PTHR19331:SF465">
    <property type="entry name" value="EGG PEPTIDE SPERACT RECEPTOR"/>
    <property type="match status" value="1"/>
</dbReference>
<feature type="domain" description="SRCR" evidence="11">
    <location>
        <begin position="42"/>
        <end position="146"/>
    </location>
</feature>
<dbReference type="PRINTS" id="PR00258">
    <property type="entry name" value="SPERACTRCPTR"/>
</dbReference>
<sequence length="752" mass="83219">MRLVVLELRGRVLFCLWITYCFQGSTEAQEKESGIHITSNLVRVVGGTAWSGYVEFLHDGAWKRHCNDVWGFERARHFCQALGFNQENAQPFPVGEFEGGTFGYTWKLNLICTRRVCEGFLPCASRGDAKVSCYGNTNLQARLVDSSISVNGRIELNLDGEWIPICYEGNMGQGVKMMEKVVCRQLGFNPITARSRTDWHLDPKATTKRWVKDVQCEGKENNVAQCKIKTTEATRCSKDYFLICQGLSESITKARLHEIEPRGGPVSVLRYNKWQAVCPDGWDVREATVLCRTLGFFKSLNKPRLFTKDQTPSKIMWSSFLTCLGIESQPNECKRIRRVHDDGSSFCESDLVAGVNCGEMKATPIRLSNNQLASGTVEIEHDNQWGFVCNIGSSINVAKVVCKMLGFSPFLASLTDSATSIRGRPKYWLGDLECTGVEDDLQQCIHKGWGATVCPSGGAPLTVSCVVDGNWGEWGPFSLCTLSCGGGTQFRTRQCNNPAPSAMGSPCRGPSTESASCNTRICPVHGNWGGWSFWTECSETCDGGERHMTRSCDSPAPAFGGDPCEGPDVIVEECNTGTCPDLCPPDMRLMNYVKTQSRNTRGDGWTCACKIQCHEHYRKFYVLIRGKEGDKGIRGEMDGHARVRYNAMNIAGKEGDKGIRGEMDGHARVRYNAMNIAGKEGDKGIRGEMDGHARVRYNAMNIAGKEGDKGIRGEMDGHARVRYNARNIARWMEVGVLGEVTANVPESVARVT</sequence>
<evidence type="ECO:0000313" key="13">
    <source>
        <dbReference type="Proteomes" id="UP000749559"/>
    </source>
</evidence>
<dbReference type="FunFam" id="2.20.100.10:FF:000001">
    <property type="entry name" value="semaphorin-5A isoform X1"/>
    <property type="match status" value="1"/>
</dbReference>
<evidence type="ECO:0000256" key="8">
    <source>
        <dbReference type="ARBA" id="ARBA00023180"/>
    </source>
</evidence>
<dbReference type="SUPFAM" id="SSF56487">
    <property type="entry name" value="SRCR-like"/>
    <property type="match status" value="4"/>
</dbReference>
<feature type="domain" description="SRCR" evidence="11">
    <location>
        <begin position="141"/>
        <end position="245"/>
    </location>
</feature>
<keyword evidence="4" id="KW-0677">Repeat</keyword>
<dbReference type="EMBL" id="CAIIXF020000004">
    <property type="protein sequence ID" value="CAH1782421.1"/>
    <property type="molecule type" value="Genomic_DNA"/>
</dbReference>
<dbReference type="Gene3D" id="2.20.100.10">
    <property type="entry name" value="Thrombospondin type-1 (TSP1) repeat"/>
    <property type="match status" value="2"/>
</dbReference>
<feature type="disulfide bond" evidence="9">
    <location>
        <begin position="216"/>
        <end position="226"/>
    </location>
</feature>
<dbReference type="AlphaFoldDB" id="A0A8S4NQ02"/>
<dbReference type="InterPro" id="IPR036383">
    <property type="entry name" value="TSP1_rpt_sf"/>
</dbReference>
<reference evidence="12" key="1">
    <citation type="submission" date="2022-03" db="EMBL/GenBank/DDBJ databases">
        <authorList>
            <person name="Martin C."/>
        </authorList>
    </citation>
    <scope>NUCLEOTIDE SEQUENCE</scope>
</reference>
<dbReference type="SMART" id="SM00209">
    <property type="entry name" value="TSP1"/>
    <property type="match status" value="2"/>
</dbReference>
<feature type="domain" description="SRCR" evidence="11">
    <location>
        <begin position="365"/>
        <end position="466"/>
    </location>
</feature>
<keyword evidence="7 9" id="KW-1015">Disulfide bond</keyword>
<dbReference type="GO" id="GO:0016020">
    <property type="term" value="C:membrane"/>
    <property type="evidence" value="ECO:0007669"/>
    <property type="project" value="UniProtKB-SubCell"/>
</dbReference>
<dbReference type="PROSITE" id="PS50092">
    <property type="entry name" value="TSP1"/>
    <property type="match status" value="2"/>
</dbReference>
<dbReference type="InterPro" id="IPR000884">
    <property type="entry name" value="TSP1_rpt"/>
</dbReference>
<feature type="disulfide bond" evidence="9">
    <location>
        <begin position="323"/>
        <end position="333"/>
    </location>
</feature>
<accession>A0A8S4NQ02</accession>
<evidence type="ECO:0000313" key="12">
    <source>
        <dbReference type="EMBL" id="CAH1782421.1"/>
    </source>
</evidence>
<organism evidence="12 13">
    <name type="scientific">Owenia fusiformis</name>
    <name type="common">Polychaete worm</name>
    <dbReference type="NCBI Taxonomy" id="6347"/>
    <lineage>
        <taxon>Eukaryota</taxon>
        <taxon>Metazoa</taxon>
        <taxon>Spiralia</taxon>
        <taxon>Lophotrochozoa</taxon>
        <taxon>Annelida</taxon>
        <taxon>Polychaeta</taxon>
        <taxon>Sedentaria</taxon>
        <taxon>Canalipalpata</taxon>
        <taxon>Sabellida</taxon>
        <taxon>Oweniida</taxon>
        <taxon>Oweniidae</taxon>
        <taxon>Owenia</taxon>
    </lineage>
</organism>
<dbReference type="FunFam" id="3.10.250.10:FF:000016">
    <property type="entry name" value="Scavenger receptor cysteine-rich protein type 12"/>
    <property type="match status" value="1"/>
</dbReference>
<dbReference type="InterPro" id="IPR001190">
    <property type="entry name" value="SRCR"/>
</dbReference>
<evidence type="ECO:0000256" key="3">
    <source>
        <dbReference type="ARBA" id="ARBA00022729"/>
    </source>
</evidence>
<gene>
    <name evidence="12" type="ORF">OFUS_LOCUS8875</name>
</gene>
<keyword evidence="6" id="KW-0472">Membrane</keyword>
<dbReference type="PROSITE" id="PS50287">
    <property type="entry name" value="SRCR_2"/>
    <property type="match status" value="4"/>
</dbReference>
<dbReference type="PANTHER" id="PTHR19331">
    <property type="entry name" value="SCAVENGER RECEPTOR DOMAIN-CONTAINING"/>
    <property type="match status" value="1"/>
</dbReference>
<evidence type="ECO:0000256" key="6">
    <source>
        <dbReference type="ARBA" id="ARBA00023136"/>
    </source>
</evidence>
<dbReference type="Pfam" id="PF00530">
    <property type="entry name" value="SRCR"/>
    <property type="match status" value="4"/>
</dbReference>
<evidence type="ECO:0000256" key="2">
    <source>
        <dbReference type="ARBA" id="ARBA00022692"/>
    </source>
</evidence>
<dbReference type="InterPro" id="IPR036772">
    <property type="entry name" value="SRCR-like_dom_sf"/>
</dbReference>
<comment type="caution">
    <text evidence="12">The sequence shown here is derived from an EMBL/GenBank/DDBJ whole genome shotgun (WGS) entry which is preliminary data.</text>
</comment>
<keyword evidence="8" id="KW-0325">Glycoprotein</keyword>
<feature type="domain" description="SRCR" evidence="11">
    <location>
        <begin position="254"/>
        <end position="358"/>
    </location>
</feature>
<feature type="disulfide bond" evidence="9">
    <location>
        <begin position="434"/>
        <end position="444"/>
    </location>
</feature>
<keyword evidence="3 10" id="KW-0732">Signal</keyword>
<dbReference type="SUPFAM" id="SSF82895">
    <property type="entry name" value="TSP-1 type 1 repeat"/>
    <property type="match status" value="2"/>
</dbReference>
<dbReference type="PROSITE" id="PS00420">
    <property type="entry name" value="SRCR_1"/>
    <property type="match status" value="1"/>
</dbReference>
<evidence type="ECO:0000256" key="9">
    <source>
        <dbReference type="PROSITE-ProRule" id="PRU00196"/>
    </source>
</evidence>
<evidence type="ECO:0000256" key="7">
    <source>
        <dbReference type="ARBA" id="ARBA00023157"/>
    </source>
</evidence>
<evidence type="ECO:0000259" key="11">
    <source>
        <dbReference type="PROSITE" id="PS50287"/>
    </source>
</evidence>
<dbReference type="OrthoDB" id="446173at2759"/>
<dbReference type="FunFam" id="2.20.100.10:FF:000002">
    <property type="entry name" value="Unc-5 netrin receptor C"/>
    <property type="match status" value="1"/>
</dbReference>
<proteinExistence type="predicted"/>
<evidence type="ECO:0000256" key="10">
    <source>
        <dbReference type="SAM" id="SignalP"/>
    </source>
</evidence>
<keyword evidence="2" id="KW-0812">Transmembrane</keyword>
<feature type="chain" id="PRO_5035840317" description="SRCR domain-containing protein" evidence="10">
    <location>
        <begin position="29"/>
        <end position="752"/>
    </location>
</feature>
<dbReference type="Pfam" id="PF00090">
    <property type="entry name" value="TSP_1"/>
    <property type="match status" value="2"/>
</dbReference>